<sequence length="133" mass="14366">MATKAEMAELDQMEAGSNHPSLEAVGYNINRVEEGRRDVGTPISIESVRAVAVQSLVRRSGSERDPSIIFIILLCTVVIVTAAFPCLGEGGAVESNAEQMDYCCGFQFNNGQGQVGRNRLPLWCADAFWLDAG</sequence>
<feature type="transmembrane region" description="Helical" evidence="1">
    <location>
        <begin position="68"/>
        <end position="85"/>
    </location>
</feature>
<evidence type="ECO:0000256" key="1">
    <source>
        <dbReference type="SAM" id="Phobius"/>
    </source>
</evidence>
<dbReference type="Proteomes" id="UP000820818">
    <property type="component" value="Linkage Group LG9"/>
</dbReference>
<accession>A0AAD5KJP1</accession>
<keyword evidence="1" id="KW-0812">Transmembrane</keyword>
<evidence type="ECO:0000313" key="3">
    <source>
        <dbReference type="Proteomes" id="UP000820818"/>
    </source>
</evidence>
<evidence type="ECO:0000313" key="2">
    <source>
        <dbReference type="EMBL" id="KAI9553464.1"/>
    </source>
</evidence>
<keyword evidence="1" id="KW-1133">Transmembrane helix</keyword>
<keyword evidence="1" id="KW-0472">Membrane</keyword>
<comment type="caution">
    <text evidence="2">The sequence shown here is derived from an EMBL/GenBank/DDBJ whole genome shotgun (WGS) entry which is preliminary data.</text>
</comment>
<dbReference type="EMBL" id="WJBH02000009">
    <property type="protein sequence ID" value="KAI9553464.1"/>
    <property type="molecule type" value="Genomic_DNA"/>
</dbReference>
<keyword evidence="3" id="KW-1185">Reference proteome</keyword>
<gene>
    <name evidence="2" type="ORF">GHT06_021374</name>
</gene>
<dbReference type="AlphaFoldDB" id="A0AAD5KJP1"/>
<reference evidence="2 3" key="1">
    <citation type="submission" date="2022-05" db="EMBL/GenBank/DDBJ databases">
        <title>A multi-omics perspective on studying reproductive biology in Daphnia sinensis.</title>
        <authorList>
            <person name="Jia J."/>
        </authorList>
    </citation>
    <scope>NUCLEOTIDE SEQUENCE [LARGE SCALE GENOMIC DNA]</scope>
    <source>
        <strain evidence="2 3">WSL</strain>
    </source>
</reference>
<protein>
    <submittedName>
        <fullName evidence="2">Uncharacterized protein</fullName>
    </submittedName>
</protein>
<name>A0AAD5KJP1_9CRUS</name>
<proteinExistence type="predicted"/>
<organism evidence="2 3">
    <name type="scientific">Daphnia sinensis</name>
    <dbReference type="NCBI Taxonomy" id="1820382"/>
    <lineage>
        <taxon>Eukaryota</taxon>
        <taxon>Metazoa</taxon>
        <taxon>Ecdysozoa</taxon>
        <taxon>Arthropoda</taxon>
        <taxon>Crustacea</taxon>
        <taxon>Branchiopoda</taxon>
        <taxon>Diplostraca</taxon>
        <taxon>Cladocera</taxon>
        <taxon>Anomopoda</taxon>
        <taxon>Daphniidae</taxon>
        <taxon>Daphnia</taxon>
        <taxon>Daphnia similis group</taxon>
    </lineage>
</organism>